<dbReference type="EMBL" id="JAYKXH010000010">
    <property type="protein sequence ID" value="KAK7155717.1"/>
    <property type="molecule type" value="Genomic_DNA"/>
</dbReference>
<name>A0AAN9D4T7_9TELE</name>
<gene>
    <name evidence="1" type="ORF">R3I93_010384</name>
</gene>
<keyword evidence="2" id="KW-1185">Reference proteome</keyword>
<sequence length="111" mass="13094">MLSTIQLQFTEEKIHRRKEITLERHEKAVSSYHQMSSHGRWIRWSGEELPVSRCDTAPACYKAEHLCGWPGECIRQHRNTRLSVMQPTENIMWTTKVVSKSESMFWSGSDW</sequence>
<evidence type="ECO:0000313" key="2">
    <source>
        <dbReference type="Proteomes" id="UP001364617"/>
    </source>
</evidence>
<protein>
    <submittedName>
        <fullName evidence="1">Uncharacterized protein</fullName>
    </submittedName>
</protein>
<reference evidence="1 2" key="1">
    <citation type="submission" date="2024-02" db="EMBL/GenBank/DDBJ databases">
        <title>Chromosome-level genome assembly of the Eurasian Minnow (Phoxinus phoxinus).</title>
        <authorList>
            <person name="Oriowo T.O."/>
            <person name="Martin S."/>
            <person name="Stange M."/>
            <person name="Chrysostomakis Y."/>
            <person name="Brown T."/>
            <person name="Winkler S."/>
            <person name="Kukowka S."/>
            <person name="Myers E.W."/>
            <person name="Bohne A."/>
        </authorList>
    </citation>
    <scope>NUCLEOTIDE SEQUENCE [LARGE SCALE GENOMIC DNA]</scope>
    <source>
        <strain evidence="1">ZFMK-TIS-60720</strain>
        <tissue evidence="1">Whole Organism</tissue>
    </source>
</reference>
<dbReference type="Proteomes" id="UP001364617">
    <property type="component" value="Unassembled WGS sequence"/>
</dbReference>
<proteinExistence type="predicted"/>
<evidence type="ECO:0000313" key="1">
    <source>
        <dbReference type="EMBL" id="KAK7155717.1"/>
    </source>
</evidence>
<accession>A0AAN9D4T7</accession>
<organism evidence="1 2">
    <name type="scientific">Phoxinus phoxinus</name>
    <name type="common">Eurasian minnow</name>
    <dbReference type="NCBI Taxonomy" id="58324"/>
    <lineage>
        <taxon>Eukaryota</taxon>
        <taxon>Metazoa</taxon>
        <taxon>Chordata</taxon>
        <taxon>Craniata</taxon>
        <taxon>Vertebrata</taxon>
        <taxon>Euteleostomi</taxon>
        <taxon>Actinopterygii</taxon>
        <taxon>Neopterygii</taxon>
        <taxon>Teleostei</taxon>
        <taxon>Ostariophysi</taxon>
        <taxon>Cypriniformes</taxon>
        <taxon>Leuciscidae</taxon>
        <taxon>Phoxininae</taxon>
        <taxon>Phoxinus</taxon>
    </lineage>
</organism>
<comment type="caution">
    <text evidence="1">The sequence shown here is derived from an EMBL/GenBank/DDBJ whole genome shotgun (WGS) entry which is preliminary data.</text>
</comment>
<dbReference type="AlphaFoldDB" id="A0AAN9D4T7"/>